<reference evidence="3" key="1">
    <citation type="submission" date="2020-10" db="EMBL/GenBank/DDBJ databases">
        <authorList>
            <person name="Gilroy R."/>
        </authorList>
    </citation>
    <scope>NUCLEOTIDE SEQUENCE</scope>
    <source>
        <strain evidence="3">10037</strain>
    </source>
</reference>
<feature type="transmembrane region" description="Helical" evidence="1">
    <location>
        <begin position="172"/>
        <end position="191"/>
    </location>
</feature>
<dbReference type="GO" id="GO:0008237">
    <property type="term" value="F:metallopeptidase activity"/>
    <property type="evidence" value="ECO:0007669"/>
    <property type="project" value="UniProtKB-KW"/>
</dbReference>
<keyword evidence="3" id="KW-0378">Hydrolase</keyword>
<keyword evidence="3" id="KW-0645">Protease</keyword>
<feature type="transmembrane region" description="Helical" evidence="1">
    <location>
        <begin position="53"/>
        <end position="72"/>
    </location>
</feature>
<evidence type="ECO:0000259" key="2">
    <source>
        <dbReference type="Pfam" id="PF02517"/>
    </source>
</evidence>
<evidence type="ECO:0000313" key="4">
    <source>
        <dbReference type="Proteomes" id="UP000823597"/>
    </source>
</evidence>
<name>A0A9D9I480_9BACT</name>
<evidence type="ECO:0000313" key="3">
    <source>
        <dbReference type="EMBL" id="MBO8465659.1"/>
    </source>
</evidence>
<protein>
    <submittedName>
        <fullName evidence="3">CPBP family intramembrane metalloprotease</fullName>
    </submittedName>
</protein>
<dbReference type="InterPro" id="IPR003675">
    <property type="entry name" value="Rce1/LyrA-like_dom"/>
</dbReference>
<feature type="domain" description="CAAX prenyl protease 2/Lysostaphin resistance protein A-like" evidence="2">
    <location>
        <begin position="146"/>
        <end position="232"/>
    </location>
</feature>
<keyword evidence="3" id="KW-0482">Metalloprotease</keyword>
<comment type="caution">
    <text evidence="3">The sequence shown here is derived from an EMBL/GenBank/DDBJ whole genome shotgun (WGS) entry which is preliminary data.</text>
</comment>
<keyword evidence="1" id="KW-0472">Membrane</keyword>
<dbReference type="Proteomes" id="UP000823597">
    <property type="component" value="Unassembled WGS sequence"/>
</dbReference>
<dbReference type="GO" id="GO:0080120">
    <property type="term" value="P:CAAX-box protein maturation"/>
    <property type="evidence" value="ECO:0007669"/>
    <property type="project" value="UniProtKB-ARBA"/>
</dbReference>
<reference evidence="3" key="2">
    <citation type="journal article" date="2021" name="PeerJ">
        <title>Extensive microbial diversity within the chicken gut microbiome revealed by metagenomics and culture.</title>
        <authorList>
            <person name="Gilroy R."/>
            <person name="Ravi A."/>
            <person name="Getino M."/>
            <person name="Pursley I."/>
            <person name="Horton D.L."/>
            <person name="Alikhan N.F."/>
            <person name="Baker D."/>
            <person name="Gharbi K."/>
            <person name="Hall N."/>
            <person name="Watson M."/>
            <person name="Adriaenssens E.M."/>
            <person name="Foster-Nyarko E."/>
            <person name="Jarju S."/>
            <person name="Secka A."/>
            <person name="Antonio M."/>
            <person name="Oren A."/>
            <person name="Chaudhuri R.R."/>
            <person name="La Ragione R."/>
            <person name="Hildebrand F."/>
            <person name="Pallen M.J."/>
        </authorList>
    </citation>
    <scope>NUCLEOTIDE SEQUENCE</scope>
    <source>
        <strain evidence="3">10037</strain>
    </source>
</reference>
<dbReference type="GO" id="GO:0004175">
    <property type="term" value="F:endopeptidase activity"/>
    <property type="evidence" value="ECO:0007669"/>
    <property type="project" value="UniProtKB-ARBA"/>
</dbReference>
<feature type="transmembrane region" description="Helical" evidence="1">
    <location>
        <begin position="221"/>
        <end position="238"/>
    </location>
</feature>
<organism evidence="3 4">
    <name type="scientific">Candidatus Merdivivens pullistercoris</name>
    <dbReference type="NCBI Taxonomy" id="2840873"/>
    <lineage>
        <taxon>Bacteria</taxon>
        <taxon>Pseudomonadati</taxon>
        <taxon>Bacteroidota</taxon>
        <taxon>Bacteroidia</taxon>
        <taxon>Bacteroidales</taxon>
        <taxon>Muribaculaceae</taxon>
        <taxon>Muribaculaceae incertae sedis</taxon>
        <taxon>Candidatus Merdivivens</taxon>
    </lineage>
</organism>
<feature type="transmembrane region" description="Helical" evidence="1">
    <location>
        <begin position="16"/>
        <end position="41"/>
    </location>
</feature>
<keyword evidence="1" id="KW-1133">Transmembrane helix</keyword>
<dbReference type="PANTHER" id="PTHR36435:SF1">
    <property type="entry name" value="CAAX AMINO TERMINAL PROTEASE FAMILY PROTEIN"/>
    <property type="match status" value="1"/>
</dbReference>
<dbReference type="AlphaFoldDB" id="A0A9D9I480"/>
<dbReference type="InterPro" id="IPR052710">
    <property type="entry name" value="CAAX_protease"/>
</dbReference>
<dbReference type="PANTHER" id="PTHR36435">
    <property type="entry name" value="SLR1288 PROTEIN"/>
    <property type="match status" value="1"/>
</dbReference>
<evidence type="ECO:0000256" key="1">
    <source>
        <dbReference type="SAM" id="Phobius"/>
    </source>
</evidence>
<feature type="transmembrane region" description="Helical" evidence="1">
    <location>
        <begin position="258"/>
        <end position="280"/>
    </location>
</feature>
<keyword evidence="1" id="KW-0812">Transmembrane</keyword>
<feature type="transmembrane region" description="Helical" evidence="1">
    <location>
        <begin position="197"/>
        <end position="214"/>
    </location>
</feature>
<feature type="transmembrane region" description="Helical" evidence="1">
    <location>
        <begin position="100"/>
        <end position="119"/>
    </location>
</feature>
<accession>A0A9D9I480</accession>
<dbReference type="EMBL" id="JADIME010000072">
    <property type="protein sequence ID" value="MBO8465659.1"/>
    <property type="molecule type" value="Genomic_DNA"/>
</dbReference>
<proteinExistence type="predicted"/>
<dbReference type="Pfam" id="PF02517">
    <property type="entry name" value="Rce1-like"/>
    <property type="match status" value="1"/>
</dbReference>
<sequence length="290" mass="32149">MLKKLSYYLPGLGQSWILVLLLFAGNLVASAIAFALSAILSPVIAADVFLRDYFTPVSYLIMMLFPILYAIGRGKKAMLKDSIHSYRNIPVDSNSFGKTGWLLSSLLVALLIICASIVIEPVNNLMPPMWDWVKASLDSMMNAPKATAIITVAILAPLLEELLCRGIILRGLLKRTSTFMAIFWSSLIFAVIHLNPWQAIGAFILGILMGWVYYKTGSLKLTILMHFTNNFLALLLSWSFPGMDDDAGLIDILPPNTYWYVFGGSALLAILIIIALNVSWKGMKITKRNK</sequence>
<gene>
    <name evidence="3" type="ORF">IAB93_06660</name>
</gene>
<feature type="transmembrane region" description="Helical" evidence="1">
    <location>
        <begin position="139"/>
        <end position="160"/>
    </location>
</feature>